<organism evidence="2">
    <name type="scientific">Rhodothermus marinus</name>
    <name type="common">Rhodothermus obamensis</name>
    <dbReference type="NCBI Taxonomy" id="29549"/>
    <lineage>
        <taxon>Bacteria</taxon>
        <taxon>Pseudomonadati</taxon>
        <taxon>Rhodothermota</taxon>
        <taxon>Rhodothermia</taxon>
        <taxon>Rhodothermales</taxon>
        <taxon>Rhodothermaceae</taxon>
        <taxon>Rhodothermus</taxon>
    </lineage>
</organism>
<name>A0A7V2F771_RHOMR</name>
<reference evidence="2" key="1">
    <citation type="journal article" date="2020" name="mSystems">
        <title>Genome- and Community-Level Interaction Insights into Carbon Utilization and Element Cycling Functions of Hydrothermarchaeota in Hydrothermal Sediment.</title>
        <authorList>
            <person name="Zhou Z."/>
            <person name="Liu Y."/>
            <person name="Xu W."/>
            <person name="Pan J."/>
            <person name="Luo Z.H."/>
            <person name="Li M."/>
        </authorList>
    </citation>
    <scope>NUCLEOTIDE SEQUENCE [LARGE SCALE GENOMIC DNA]</scope>
    <source>
        <strain evidence="2">SpSt-143</strain>
    </source>
</reference>
<dbReference type="Pfam" id="PF18962">
    <property type="entry name" value="Por_Secre_tail"/>
    <property type="match status" value="1"/>
</dbReference>
<accession>A0A7V2F771</accession>
<feature type="domain" description="Secretion system C-terminal sorting" evidence="1">
    <location>
        <begin position="257"/>
        <end position="333"/>
    </location>
</feature>
<protein>
    <submittedName>
        <fullName evidence="2">T9SS type A sorting domain-containing protein</fullName>
    </submittedName>
</protein>
<sequence length="335" mass="38868">MVMERRWLLLITLWPLLLQAQSLPLNRTLYRIEITNGSYTCKLTEEGYEYDCKVWPAPTPWMELHWDSQAQAYELHVPRQINYAYTTVPSNLYVDNQCRFTQASWEALHRSFCEAAAPFGGCSFYDPFLQAWPLYTFYCPYDPQLPNMWAVWLSDFVYPINLGPQRLSRVAVDYDPDRDGIVNEPGYPYLSDSRTLALYLFTYHHDKRDLKYAAIITQTSSMRWLDVLLFTVRAEGNLINPVAAEPAPNFTQSPIDVYPNPAHEALYIRFTLDRPTSVALGLYDLLGRPVYEQPTQPYPPGTHQLTIHRGSWPAGPYLLRLTLGQQHYTQTVIWP</sequence>
<dbReference type="NCBIfam" id="TIGR04183">
    <property type="entry name" value="Por_Secre_tail"/>
    <property type="match status" value="1"/>
</dbReference>
<proteinExistence type="predicted"/>
<dbReference type="InterPro" id="IPR026444">
    <property type="entry name" value="Secre_tail"/>
</dbReference>
<comment type="caution">
    <text evidence="2">The sequence shown here is derived from an EMBL/GenBank/DDBJ whole genome shotgun (WGS) entry which is preliminary data.</text>
</comment>
<evidence type="ECO:0000259" key="1">
    <source>
        <dbReference type="Pfam" id="PF18962"/>
    </source>
</evidence>
<gene>
    <name evidence="2" type="ORF">ENO59_05980</name>
</gene>
<dbReference type="EMBL" id="DSGB01000005">
    <property type="protein sequence ID" value="HER96050.1"/>
    <property type="molecule type" value="Genomic_DNA"/>
</dbReference>
<evidence type="ECO:0000313" key="2">
    <source>
        <dbReference type="EMBL" id="HER96050.1"/>
    </source>
</evidence>
<dbReference type="AlphaFoldDB" id="A0A7V2F771"/>